<keyword evidence="1" id="KW-0472">Membrane</keyword>
<organism evidence="2 3">
    <name type="scientific">Plakobranchus ocellatus</name>
    <dbReference type="NCBI Taxonomy" id="259542"/>
    <lineage>
        <taxon>Eukaryota</taxon>
        <taxon>Metazoa</taxon>
        <taxon>Spiralia</taxon>
        <taxon>Lophotrochozoa</taxon>
        <taxon>Mollusca</taxon>
        <taxon>Gastropoda</taxon>
        <taxon>Heterobranchia</taxon>
        <taxon>Euthyneura</taxon>
        <taxon>Panpulmonata</taxon>
        <taxon>Sacoglossa</taxon>
        <taxon>Placobranchoidea</taxon>
        <taxon>Plakobranchidae</taxon>
        <taxon>Plakobranchus</taxon>
    </lineage>
</organism>
<feature type="transmembrane region" description="Helical" evidence="1">
    <location>
        <begin position="259"/>
        <end position="281"/>
    </location>
</feature>
<feature type="transmembrane region" description="Helical" evidence="1">
    <location>
        <begin position="331"/>
        <end position="355"/>
    </location>
</feature>
<comment type="caution">
    <text evidence="2">The sequence shown here is derived from an EMBL/GenBank/DDBJ whole genome shotgun (WGS) entry which is preliminary data.</text>
</comment>
<keyword evidence="1" id="KW-1133">Transmembrane helix</keyword>
<evidence type="ECO:0008006" key="4">
    <source>
        <dbReference type="Google" id="ProtNLM"/>
    </source>
</evidence>
<dbReference type="AlphaFoldDB" id="A0AAV4BZ40"/>
<feature type="transmembrane region" description="Helical" evidence="1">
    <location>
        <begin position="293"/>
        <end position="311"/>
    </location>
</feature>
<dbReference type="EMBL" id="BLXT01005777">
    <property type="protein sequence ID" value="GFO25806.1"/>
    <property type="molecule type" value="Genomic_DNA"/>
</dbReference>
<accession>A0AAV4BZ40</accession>
<evidence type="ECO:0000313" key="3">
    <source>
        <dbReference type="Proteomes" id="UP000735302"/>
    </source>
</evidence>
<proteinExistence type="predicted"/>
<evidence type="ECO:0000256" key="1">
    <source>
        <dbReference type="SAM" id="Phobius"/>
    </source>
</evidence>
<keyword evidence="1" id="KW-0812">Transmembrane</keyword>
<keyword evidence="3" id="KW-1185">Reference proteome</keyword>
<feature type="transmembrane region" description="Helical" evidence="1">
    <location>
        <begin position="172"/>
        <end position="191"/>
    </location>
</feature>
<sequence>MNLFTSPCQKKKKENENLAHVSKSVTLKNSRLNLTEPQFHSPLSQQECKNLANVKVPITSEITNLAKPRTDIQDSSAGIRQSLVFSTPLNSRKCSATITDTFGLTPLYNKIVDKISPSLSRLRTTPGVLKEKQRRLISQHEEIRQKGDQLRVGGGVSLWPKMIQMRLTRQEIYYLVVQAVILSILAGWMLHKLHGNTFERLKSLALAVEKFCEDHEISESSNQTIFQEQIIQWHRGLLHLKNTVVDQFTVKRMSSLCQFYSLTYVTGLATLVYYLLDNMLAHNKLTPSRIRKWACLLAVIGTWTAVMAYGLLLAHQLEGNFTGCVQRYSSYLVPCFTALAIMVLHFFLSFVASIASNDFPAFSQSARPSMSFSHCFPLLRFPSNIPVVTRFSNFSLRITWPKKVA</sequence>
<evidence type="ECO:0000313" key="2">
    <source>
        <dbReference type="EMBL" id="GFO25806.1"/>
    </source>
</evidence>
<protein>
    <recommendedName>
        <fullName evidence="4">Gustatory receptor</fullName>
    </recommendedName>
</protein>
<dbReference type="Proteomes" id="UP000735302">
    <property type="component" value="Unassembled WGS sequence"/>
</dbReference>
<gene>
    <name evidence="2" type="ORF">PoB_005231100</name>
</gene>
<name>A0AAV4BZ40_9GAST</name>
<reference evidence="2 3" key="1">
    <citation type="journal article" date="2021" name="Elife">
        <title>Chloroplast acquisition without the gene transfer in kleptoplastic sea slugs, Plakobranchus ocellatus.</title>
        <authorList>
            <person name="Maeda T."/>
            <person name="Takahashi S."/>
            <person name="Yoshida T."/>
            <person name="Shimamura S."/>
            <person name="Takaki Y."/>
            <person name="Nagai Y."/>
            <person name="Toyoda A."/>
            <person name="Suzuki Y."/>
            <person name="Arimoto A."/>
            <person name="Ishii H."/>
            <person name="Satoh N."/>
            <person name="Nishiyama T."/>
            <person name="Hasebe M."/>
            <person name="Maruyama T."/>
            <person name="Minagawa J."/>
            <person name="Obokata J."/>
            <person name="Shigenobu S."/>
        </authorList>
    </citation>
    <scope>NUCLEOTIDE SEQUENCE [LARGE SCALE GENOMIC DNA]</scope>
</reference>